<organism evidence="1 2">
    <name type="scientific">Seinonella peptonophila</name>
    <dbReference type="NCBI Taxonomy" id="112248"/>
    <lineage>
        <taxon>Bacteria</taxon>
        <taxon>Bacillati</taxon>
        <taxon>Bacillota</taxon>
        <taxon>Bacilli</taxon>
        <taxon>Bacillales</taxon>
        <taxon>Thermoactinomycetaceae</taxon>
        <taxon>Seinonella</taxon>
    </lineage>
</organism>
<keyword evidence="2" id="KW-1185">Reference proteome</keyword>
<name>A0A1M4YCC5_9BACL</name>
<dbReference type="InterPro" id="IPR040547">
    <property type="entry name" value="CdiI"/>
</dbReference>
<dbReference type="EMBL" id="FQVL01000006">
    <property type="protein sequence ID" value="SHF03196.1"/>
    <property type="molecule type" value="Genomic_DNA"/>
</dbReference>
<evidence type="ECO:0000313" key="1">
    <source>
        <dbReference type="EMBL" id="SHF03196.1"/>
    </source>
</evidence>
<dbReference type="Pfam" id="PF18616">
    <property type="entry name" value="CdiI_3"/>
    <property type="match status" value="1"/>
</dbReference>
<dbReference type="CDD" id="cd20691">
    <property type="entry name" value="CdiI_EC536-like"/>
    <property type="match status" value="1"/>
</dbReference>
<reference evidence="1 2" key="1">
    <citation type="submission" date="2016-11" db="EMBL/GenBank/DDBJ databases">
        <authorList>
            <person name="Jaros S."/>
            <person name="Januszkiewicz K."/>
            <person name="Wedrychowicz H."/>
        </authorList>
    </citation>
    <scope>NUCLEOTIDE SEQUENCE [LARGE SCALE GENOMIC DNA]</scope>
    <source>
        <strain evidence="1 2">DSM 44666</strain>
    </source>
</reference>
<dbReference type="OrthoDB" id="4829274at2"/>
<sequence length="133" mass="15789">MTPSFNRRFTLQQLEKTKWEIPTTYPTSLVQKCTELYRNRPLEAYTASDLQIMLTQQFSPQYLVPLALELIESNPMIEGRYYPGDLLFALLRLPASVWEQQKNDRYRLQAVVDTIRSFYQEFEKMNHDFGVID</sequence>
<protein>
    <submittedName>
        <fullName evidence="1">Uncharacterized protein</fullName>
    </submittedName>
</protein>
<gene>
    <name evidence="1" type="ORF">SAMN05444392_106154</name>
</gene>
<dbReference type="AlphaFoldDB" id="A0A1M4YCC5"/>
<proteinExistence type="predicted"/>
<dbReference type="Proteomes" id="UP000184476">
    <property type="component" value="Unassembled WGS sequence"/>
</dbReference>
<accession>A0A1M4YCC5</accession>
<evidence type="ECO:0000313" key="2">
    <source>
        <dbReference type="Proteomes" id="UP000184476"/>
    </source>
</evidence>
<dbReference type="RefSeq" id="WP_073154975.1">
    <property type="nucleotide sequence ID" value="NZ_FQVL01000006.1"/>
</dbReference>